<keyword evidence="5" id="KW-0346">Stress response</keyword>
<dbReference type="SUPFAM" id="SSF118310">
    <property type="entry name" value="AN1-like Zinc finger"/>
    <property type="match status" value="1"/>
</dbReference>
<evidence type="ECO:0000256" key="5">
    <source>
        <dbReference type="ARBA" id="ARBA00023016"/>
    </source>
</evidence>
<comment type="caution">
    <text evidence="9">The sequence shown here is derived from an EMBL/GenBank/DDBJ whole genome shotgun (WGS) entry which is preliminary data.</text>
</comment>
<dbReference type="FunFam" id="4.10.1110.10:FF:000001">
    <property type="entry name" value="Zinc finger AN1-type containing 6"/>
    <property type="match status" value="1"/>
</dbReference>
<dbReference type="Proteomes" id="UP001231189">
    <property type="component" value="Unassembled WGS sequence"/>
</dbReference>
<keyword evidence="4" id="KW-0862">Zinc</keyword>
<name>A0AAD8QVA2_LOLMU</name>
<accession>A0AAD8QVA2</accession>
<keyword evidence="2" id="KW-0479">Metal-binding</keyword>
<evidence type="ECO:0000259" key="8">
    <source>
        <dbReference type="PROSITE" id="PS51039"/>
    </source>
</evidence>
<evidence type="ECO:0000256" key="3">
    <source>
        <dbReference type="ARBA" id="ARBA00022771"/>
    </source>
</evidence>
<dbReference type="InterPro" id="IPR050652">
    <property type="entry name" value="AN1_A20_ZnFinger"/>
</dbReference>
<dbReference type="Pfam" id="PF01754">
    <property type="entry name" value="zf-A20"/>
    <property type="match status" value="1"/>
</dbReference>
<dbReference type="Gene3D" id="4.10.1110.10">
    <property type="entry name" value="AN1-like Zinc finger"/>
    <property type="match status" value="1"/>
</dbReference>
<dbReference type="GO" id="GO:0008270">
    <property type="term" value="F:zinc ion binding"/>
    <property type="evidence" value="ECO:0007669"/>
    <property type="project" value="UniProtKB-KW"/>
</dbReference>
<feature type="domain" description="A20-type" evidence="7">
    <location>
        <begin position="13"/>
        <end position="47"/>
    </location>
</feature>
<keyword evidence="10" id="KW-1185">Reference proteome</keyword>
<dbReference type="PROSITE" id="PS51036">
    <property type="entry name" value="ZF_A20"/>
    <property type="match status" value="1"/>
</dbReference>
<dbReference type="PANTHER" id="PTHR10634">
    <property type="entry name" value="AN1-TYPE ZINC FINGER PROTEIN"/>
    <property type="match status" value="1"/>
</dbReference>
<dbReference type="SUPFAM" id="SSF57716">
    <property type="entry name" value="Glucocorticoid receptor-like (DNA-binding domain)"/>
    <property type="match status" value="1"/>
</dbReference>
<dbReference type="InterPro" id="IPR000058">
    <property type="entry name" value="Znf_AN1"/>
</dbReference>
<evidence type="ECO:0000256" key="4">
    <source>
        <dbReference type="ARBA" id="ARBA00022833"/>
    </source>
</evidence>
<dbReference type="PROSITE" id="PS51039">
    <property type="entry name" value="ZF_AN1"/>
    <property type="match status" value="1"/>
</dbReference>
<proteinExistence type="predicted"/>
<dbReference type="EMBL" id="JAUUTY010000007">
    <property type="protein sequence ID" value="KAK1607738.1"/>
    <property type="molecule type" value="Genomic_DNA"/>
</dbReference>
<evidence type="ECO:0000256" key="1">
    <source>
        <dbReference type="ARBA" id="ARBA00003732"/>
    </source>
</evidence>
<protein>
    <submittedName>
        <fullName evidence="9">Uncharacterized protein</fullName>
    </submittedName>
</protein>
<sequence length="189" mass="19412">MAHGQESSTQAAASGPAQCTTGCGFFGSPATKNMCSQCYLVHLKTVKATAAPVVDEKIKATVAAAAPAGEGKIKATEVAAATVVEGKIKVNEVTLALKTPANVHGSAAAAATAEAPAAEAPAKKAAPTRCMSCNKKVRLLGFACRCGGTFCSMHRYADGHACSFDYKKTDREKIAQQNPLVVASKLDKI</sequence>
<reference evidence="9" key="1">
    <citation type="submission" date="2023-07" db="EMBL/GenBank/DDBJ databases">
        <title>A chromosome-level genome assembly of Lolium multiflorum.</title>
        <authorList>
            <person name="Chen Y."/>
            <person name="Copetti D."/>
            <person name="Kolliker R."/>
            <person name="Studer B."/>
        </authorList>
    </citation>
    <scope>NUCLEOTIDE SEQUENCE</scope>
    <source>
        <strain evidence="9">02402/16</strain>
        <tissue evidence="9">Leaf</tissue>
    </source>
</reference>
<dbReference type="InterPro" id="IPR002653">
    <property type="entry name" value="Znf_A20"/>
</dbReference>
<dbReference type="SMART" id="SM00259">
    <property type="entry name" value="ZnF_A20"/>
    <property type="match status" value="1"/>
</dbReference>
<dbReference type="InterPro" id="IPR035896">
    <property type="entry name" value="AN1-like_Znf"/>
</dbReference>
<evidence type="ECO:0000256" key="6">
    <source>
        <dbReference type="PROSITE-ProRule" id="PRU00449"/>
    </source>
</evidence>
<keyword evidence="3 6" id="KW-0863">Zinc-finger</keyword>
<evidence type="ECO:0000313" key="10">
    <source>
        <dbReference type="Proteomes" id="UP001231189"/>
    </source>
</evidence>
<dbReference type="Gene3D" id="1.20.5.4770">
    <property type="match status" value="1"/>
</dbReference>
<evidence type="ECO:0000313" key="9">
    <source>
        <dbReference type="EMBL" id="KAK1607738.1"/>
    </source>
</evidence>
<dbReference type="Pfam" id="PF01428">
    <property type="entry name" value="zf-AN1"/>
    <property type="match status" value="1"/>
</dbReference>
<comment type="function">
    <text evidence="1">May be involved in environmental stress response.</text>
</comment>
<dbReference type="SMART" id="SM00154">
    <property type="entry name" value="ZnF_AN1"/>
    <property type="match status" value="1"/>
</dbReference>
<dbReference type="PANTHER" id="PTHR10634:SF119">
    <property type="entry name" value="AN1-TYPE DOMAIN-CONTAINING PROTEIN"/>
    <property type="match status" value="1"/>
</dbReference>
<gene>
    <name evidence="9" type="ORF">QYE76_031411</name>
</gene>
<dbReference type="GO" id="GO:0003677">
    <property type="term" value="F:DNA binding"/>
    <property type="evidence" value="ECO:0007669"/>
    <property type="project" value="InterPro"/>
</dbReference>
<evidence type="ECO:0000256" key="2">
    <source>
        <dbReference type="ARBA" id="ARBA00022723"/>
    </source>
</evidence>
<organism evidence="9 10">
    <name type="scientific">Lolium multiflorum</name>
    <name type="common">Italian ryegrass</name>
    <name type="synonym">Lolium perenne subsp. multiflorum</name>
    <dbReference type="NCBI Taxonomy" id="4521"/>
    <lineage>
        <taxon>Eukaryota</taxon>
        <taxon>Viridiplantae</taxon>
        <taxon>Streptophyta</taxon>
        <taxon>Embryophyta</taxon>
        <taxon>Tracheophyta</taxon>
        <taxon>Spermatophyta</taxon>
        <taxon>Magnoliopsida</taxon>
        <taxon>Liliopsida</taxon>
        <taxon>Poales</taxon>
        <taxon>Poaceae</taxon>
        <taxon>BOP clade</taxon>
        <taxon>Pooideae</taxon>
        <taxon>Poodae</taxon>
        <taxon>Poeae</taxon>
        <taxon>Poeae Chloroplast Group 2 (Poeae type)</taxon>
        <taxon>Loliodinae</taxon>
        <taxon>Loliinae</taxon>
        <taxon>Lolium</taxon>
    </lineage>
</organism>
<dbReference type="AlphaFoldDB" id="A0AAD8QVA2"/>
<feature type="domain" description="AN1-type" evidence="8">
    <location>
        <begin position="124"/>
        <end position="170"/>
    </location>
</feature>
<evidence type="ECO:0000259" key="7">
    <source>
        <dbReference type="PROSITE" id="PS51036"/>
    </source>
</evidence>